<dbReference type="EMBL" id="JAGFMF010011663">
    <property type="protein sequence ID" value="KAG8516931.1"/>
    <property type="molecule type" value="Genomic_DNA"/>
</dbReference>
<organism evidence="2 3">
    <name type="scientific">Galemys pyrenaicus</name>
    <name type="common">Iberian desman</name>
    <name type="synonym">Pyrenean desman</name>
    <dbReference type="NCBI Taxonomy" id="202257"/>
    <lineage>
        <taxon>Eukaryota</taxon>
        <taxon>Metazoa</taxon>
        <taxon>Chordata</taxon>
        <taxon>Craniata</taxon>
        <taxon>Vertebrata</taxon>
        <taxon>Euteleostomi</taxon>
        <taxon>Mammalia</taxon>
        <taxon>Eutheria</taxon>
        <taxon>Laurasiatheria</taxon>
        <taxon>Eulipotyphla</taxon>
        <taxon>Talpidae</taxon>
        <taxon>Galemys</taxon>
    </lineage>
</organism>
<feature type="non-terminal residue" evidence="2">
    <location>
        <position position="129"/>
    </location>
</feature>
<evidence type="ECO:0000313" key="2">
    <source>
        <dbReference type="EMBL" id="KAG8516931.1"/>
    </source>
</evidence>
<evidence type="ECO:0000256" key="1">
    <source>
        <dbReference type="SAM" id="MobiDB-lite"/>
    </source>
</evidence>
<sequence length="129" mass="14200">RQLRRLGHSPWPTKSPRRVGVQTENNGRINLKEAGQAGPVGQSEAHTTQETKKAHGMTQSDSDLTGNPSMTQTPAPLGVEDGGTADVFRQRGGVCEKGTRYFTPELCSSRPRRHPQKTATWFHHILTTT</sequence>
<accession>A0A8J6ACL5</accession>
<gene>
    <name evidence="2" type="ORF">J0S82_013486</name>
</gene>
<feature type="compositionally biased region" description="Polar residues" evidence="1">
    <location>
        <begin position="57"/>
        <end position="74"/>
    </location>
</feature>
<proteinExistence type="predicted"/>
<keyword evidence="3" id="KW-1185">Reference proteome</keyword>
<feature type="non-terminal residue" evidence="2">
    <location>
        <position position="1"/>
    </location>
</feature>
<name>A0A8J6ACL5_GALPY</name>
<dbReference type="Proteomes" id="UP000700334">
    <property type="component" value="Unassembled WGS sequence"/>
</dbReference>
<comment type="caution">
    <text evidence="2">The sequence shown here is derived from an EMBL/GenBank/DDBJ whole genome shotgun (WGS) entry which is preliminary data.</text>
</comment>
<evidence type="ECO:0000313" key="3">
    <source>
        <dbReference type="Proteomes" id="UP000700334"/>
    </source>
</evidence>
<reference evidence="2" key="1">
    <citation type="journal article" date="2021" name="Evol. Appl.">
        <title>The genome of the Pyrenean desman and the effects of bottlenecks and inbreeding on the genomic landscape of an endangered species.</title>
        <authorList>
            <person name="Escoda L."/>
            <person name="Castresana J."/>
        </authorList>
    </citation>
    <scope>NUCLEOTIDE SEQUENCE</scope>
    <source>
        <strain evidence="2">IBE-C5619</strain>
    </source>
</reference>
<protein>
    <submittedName>
        <fullName evidence="2">Uncharacterized protein</fullName>
    </submittedName>
</protein>
<feature type="region of interest" description="Disordered" evidence="1">
    <location>
        <begin position="1"/>
        <end position="84"/>
    </location>
</feature>
<dbReference type="AlphaFoldDB" id="A0A8J6ACL5"/>